<dbReference type="PROSITE" id="PS51257">
    <property type="entry name" value="PROKAR_LIPOPROTEIN"/>
    <property type="match status" value="1"/>
</dbReference>
<comment type="caution">
    <text evidence="1">The sequence shown here is derived from an EMBL/GenBank/DDBJ whole genome shotgun (WGS) entry which is preliminary data.</text>
</comment>
<keyword evidence="2" id="KW-1185">Reference proteome</keyword>
<protein>
    <submittedName>
        <fullName evidence="1">Uncharacterized protein</fullName>
    </submittedName>
</protein>
<reference evidence="1 2" key="1">
    <citation type="submission" date="2020-03" db="EMBL/GenBank/DDBJ databases">
        <title>Tamlana sp. nov, isolated from XXX.</title>
        <authorList>
            <person name="Cao W.R."/>
        </authorList>
    </citation>
    <scope>NUCLEOTIDE SEQUENCE [LARGE SCALE GENOMIC DNA]</scope>
    <source>
        <strain evidence="1 2">HST1-43</strain>
    </source>
</reference>
<dbReference type="Proteomes" id="UP000760545">
    <property type="component" value="Unassembled WGS sequence"/>
</dbReference>
<accession>A0ABX1D9A6</accession>
<proteinExistence type="predicted"/>
<name>A0ABX1D9A6_9FLAO</name>
<organism evidence="1 2">
    <name type="scientific">Tamlana crocina</name>
    <dbReference type="NCBI Taxonomy" id="393006"/>
    <lineage>
        <taxon>Bacteria</taxon>
        <taxon>Pseudomonadati</taxon>
        <taxon>Bacteroidota</taxon>
        <taxon>Flavobacteriia</taxon>
        <taxon>Flavobacteriales</taxon>
        <taxon>Flavobacteriaceae</taxon>
        <taxon>Tamlana</taxon>
    </lineage>
</organism>
<sequence>MKVFYLIKKSLIISLLSLILACGAETIAAIVFIPAFTATWPVVGGNGYSFSIQSDEEGEESGEIFGAEIDYPNDIDGLENPFTGSFNGLDIEFTVTRDDDSKVKFSGKMVPKSNEDHQIIRYNLSSPEGNIVLSFD</sequence>
<dbReference type="EMBL" id="JAAVJS010000006">
    <property type="protein sequence ID" value="NJX14921.1"/>
    <property type="molecule type" value="Genomic_DNA"/>
</dbReference>
<gene>
    <name evidence="1" type="ORF">HC176_05415</name>
</gene>
<dbReference type="RefSeq" id="WP_167917169.1">
    <property type="nucleotide sequence ID" value="NZ_JAAVJS010000006.1"/>
</dbReference>
<evidence type="ECO:0000313" key="1">
    <source>
        <dbReference type="EMBL" id="NJX14921.1"/>
    </source>
</evidence>
<evidence type="ECO:0000313" key="2">
    <source>
        <dbReference type="Proteomes" id="UP000760545"/>
    </source>
</evidence>